<evidence type="ECO:0000313" key="5">
    <source>
        <dbReference type="EMBL" id="KAJ7095287.1"/>
    </source>
</evidence>
<dbReference type="SUPFAM" id="SSF54928">
    <property type="entry name" value="RNA-binding domain, RBD"/>
    <property type="match status" value="2"/>
</dbReference>
<dbReference type="GO" id="GO:0005737">
    <property type="term" value="C:cytoplasm"/>
    <property type="evidence" value="ECO:0007669"/>
    <property type="project" value="TreeGrafter"/>
</dbReference>
<dbReference type="InterPro" id="IPR035979">
    <property type="entry name" value="RBD_domain_sf"/>
</dbReference>
<name>A0AAD6XXK7_9AGAR</name>
<dbReference type="Proteomes" id="UP001222325">
    <property type="component" value="Unassembled WGS sequence"/>
</dbReference>
<dbReference type="InterPro" id="IPR050374">
    <property type="entry name" value="RRT5_SRSF_SR"/>
</dbReference>
<comment type="caution">
    <text evidence="5">The sequence shown here is derived from an EMBL/GenBank/DDBJ whole genome shotgun (WGS) entry which is preliminary data.</text>
</comment>
<sequence length="336" mass="38507">MAPSRLFLKNLPRTTTRDDVFRYLERFGKLTELKIIESESSTYGFAQFSSEEDAKYVLETFHGRLFLGHRTVIEPARPLRKDMLPSTEPHYSRSSDSPLARSPCYSARPKYRRYPVLVENIPPHICWQELKDFGRLSSRPVAYCEVDRKKNGHGFIEYLSLEDADDAIRTLNGQKLGGRPVLLARPKPYRQRSRSRSPTRHTSPHTRFPFESYDPHRGRCAFPTSASRYSLQSSPVRVPLRQRYPSPVPAAPALPAVHHHDLRSFSRIVDSYRSALCSETAALERIPMLQTASSVDSSESVPQPAAEHTSPDYYNFDQHLRLLNHDGLEYLPGYFS</sequence>
<evidence type="ECO:0000256" key="2">
    <source>
        <dbReference type="PROSITE-ProRule" id="PRU00176"/>
    </source>
</evidence>
<dbReference type="GO" id="GO:0003729">
    <property type="term" value="F:mRNA binding"/>
    <property type="evidence" value="ECO:0007669"/>
    <property type="project" value="TreeGrafter"/>
</dbReference>
<dbReference type="EMBL" id="JARJCN010000013">
    <property type="protein sequence ID" value="KAJ7095287.1"/>
    <property type="molecule type" value="Genomic_DNA"/>
</dbReference>
<feature type="region of interest" description="Disordered" evidence="3">
    <location>
        <begin position="290"/>
        <end position="310"/>
    </location>
</feature>
<dbReference type="PANTHER" id="PTHR23003:SF51">
    <property type="entry name" value="SERINE-ARGININE PROTEIN 55"/>
    <property type="match status" value="1"/>
</dbReference>
<feature type="region of interest" description="Disordered" evidence="3">
    <location>
        <begin position="185"/>
        <end position="212"/>
    </location>
</feature>
<feature type="compositionally biased region" description="Polar residues" evidence="3">
    <location>
        <begin position="290"/>
        <end position="301"/>
    </location>
</feature>
<organism evidence="5 6">
    <name type="scientific">Mycena belliarum</name>
    <dbReference type="NCBI Taxonomy" id="1033014"/>
    <lineage>
        <taxon>Eukaryota</taxon>
        <taxon>Fungi</taxon>
        <taxon>Dikarya</taxon>
        <taxon>Basidiomycota</taxon>
        <taxon>Agaricomycotina</taxon>
        <taxon>Agaricomycetes</taxon>
        <taxon>Agaricomycetidae</taxon>
        <taxon>Agaricales</taxon>
        <taxon>Marasmiineae</taxon>
        <taxon>Mycenaceae</taxon>
        <taxon>Mycena</taxon>
    </lineage>
</organism>
<dbReference type="Pfam" id="PF00076">
    <property type="entry name" value="RRM_1"/>
    <property type="match status" value="2"/>
</dbReference>
<keyword evidence="1 2" id="KW-0694">RNA-binding</keyword>
<dbReference type="InterPro" id="IPR000504">
    <property type="entry name" value="RRM_dom"/>
</dbReference>
<dbReference type="GO" id="GO:0005634">
    <property type="term" value="C:nucleus"/>
    <property type="evidence" value="ECO:0007669"/>
    <property type="project" value="TreeGrafter"/>
</dbReference>
<dbReference type="AlphaFoldDB" id="A0AAD6XXK7"/>
<proteinExistence type="predicted"/>
<dbReference type="PROSITE" id="PS50102">
    <property type="entry name" value="RRM"/>
    <property type="match status" value="2"/>
</dbReference>
<dbReference type="PANTHER" id="PTHR23003">
    <property type="entry name" value="RNA RECOGNITION MOTIF RRM DOMAIN CONTAINING PROTEIN"/>
    <property type="match status" value="1"/>
</dbReference>
<reference evidence="5" key="1">
    <citation type="submission" date="2023-03" db="EMBL/GenBank/DDBJ databases">
        <title>Massive genome expansion in bonnet fungi (Mycena s.s.) driven by repeated elements and novel gene families across ecological guilds.</title>
        <authorList>
            <consortium name="Lawrence Berkeley National Laboratory"/>
            <person name="Harder C.B."/>
            <person name="Miyauchi S."/>
            <person name="Viragh M."/>
            <person name="Kuo A."/>
            <person name="Thoen E."/>
            <person name="Andreopoulos B."/>
            <person name="Lu D."/>
            <person name="Skrede I."/>
            <person name="Drula E."/>
            <person name="Henrissat B."/>
            <person name="Morin E."/>
            <person name="Kohler A."/>
            <person name="Barry K."/>
            <person name="LaButti K."/>
            <person name="Morin E."/>
            <person name="Salamov A."/>
            <person name="Lipzen A."/>
            <person name="Mereny Z."/>
            <person name="Hegedus B."/>
            <person name="Baldrian P."/>
            <person name="Stursova M."/>
            <person name="Weitz H."/>
            <person name="Taylor A."/>
            <person name="Grigoriev I.V."/>
            <person name="Nagy L.G."/>
            <person name="Martin F."/>
            <person name="Kauserud H."/>
        </authorList>
    </citation>
    <scope>NUCLEOTIDE SEQUENCE</scope>
    <source>
        <strain evidence="5">CBHHK173m</strain>
    </source>
</reference>
<evidence type="ECO:0000256" key="1">
    <source>
        <dbReference type="ARBA" id="ARBA00022884"/>
    </source>
</evidence>
<dbReference type="CDD" id="cd00590">
    <property type="entry name" value="RRM_SF"/>
    <property type="match status" value="1"/>
</dbReference>
<dbReference type="SMART" id="SM00360">
    <property type="entry name" value="RRM"/>
    <property type="match status" value="2"/>
</dbReference>
<keyword evidence="6" id="KW-1185">Reference proteome</keyword>
<evidence type="ECO:0000256" key="3">
    <source>
        <dbReference type="SAM" id="MobiDB-lite"/>
    </source>
</evidence>
<accession>A0AAD6XXK7</accession>
<dbReference type="Gene3D" id="3.30.70.330">
    <property type="match status" value="2"/>
</dbReference>
<feature type="compositionally biased region" description="Basic residues" evidence="3">
    <location>
        <begin position="187"/>
        <end position="204"/>
    </location>
</feature>
<evidence type="ECO:0000313" key="6">
    <source>
        <dbReference type="Proteomes" id="UP001222325"/>
    </source>
</evidence>
<dbReference type="InterPro" id="IPR012677">
    <property type="entry name" value="Nucleotide-bd_a/b_plait_sf"/>
</dbReference>
<evidence type="ECO:0000259" key="4">
    <source>
        <dbReference type="PROSITE" id="PS50102"/>
    </source>
</evidence>
<feature type="domain" description="RRM" evidence="4">
    <location>
        <begin position="4"/>
        <end position="78"/>
    </location>
</feature>
<feature type="domain" description="RRM" evidence="4">
    <location>
        <begin position="114"/>
        <end position="188"/>
    </location>
</feature>
<protein>
    <recommendedName>
        <fullName evidence="4">RRM domain-containing protein</fullName>
    </recommendedName>
</protein>
<gene>
    <name evidence="5" type="ORF">B0H15DRAFT_103455</name>
</gene>